<reference evidence="3 4" key="2">
    <citation type="submission" date="2019-02" db="EMBL/GenBank/DDBJ databases">
        <title>Draft Genome Sequences of Six Type Strains of the Genus Massilia.</title>
        <authorList>
            <person name="Miess H."/>
            <person name="Frediansyhah A."/>
            <person name="Gross H."/>
        </authorList>
    </citation>
    <scope>NUCLEOTIDE SEQUENCE [LARGE SCALE GENOMIC DNA]</scope>
    <source>
        <strain evidence="3 4">DSM 17472</strain>
    </source>
</reference>
<reference evidence="2" key="1">
    <citation type="journal article" date="2014" name="Int. J. Syst. Evol. Microbiol.">
        <title>Complete genome sequence of Corynebacterium casei LMG S-19264T (=DSM 44701T), isolated from a smear-ripened cheese.</title>
        <authorList>
            <consortium name="US DOE Joint Genome Institute (JGI-PGF)"/>
            <person name="Walter F."/>
            <person name="Albersmeier A."/>
            <person name="Kalinowski J."/>
            <person name="Ruckert C."/>
        </authorList>
    </citation>
    <scope>NUCLEOTIDE SEQUENCE</scope>
    <source>
        <strain evidence="2">KCTC 12343</strain>
    </source>
</reference>
<dbReference type="Proteomes" id="UP000628442">
    <property type="component" value="Unassembled WGS sequence"/>
</dbReference>
<dbReference type="InterPro" id="IPR037523">
    <property type="entry name" value="VOC_core"/>
</dbReference>
<evidence type="ECO:0000259" key="1">
    <source>
        <dbReference type="PROSITE" id="PS51819"/>
    </source>
</evidence>
<keyword evidence="4" id="KW-1185">Reference proteome</keyword>
<protein>
    <submittedName>
        <fullName evidence="2">Glyoxalase</fullName>
    </submittedName>
    <submittedName>
        <fullName evidence="3">VOC family protein</fullName>
    </submittedName>
</protein>
<evidence type="ECO:0000313" key="2">
    <source>
        <dbReference type="EMBL" id="GGY65623.1"/>
    </source>
</evidence>
<dbReference type="InterPro" id="IPR004360">
    <property type="entry name" value="Glyas_Fos-R_dOase_dom"/>
</dbReference>
<evidence type="ECO:0000313" key="5">
    <source>
        <dbReference type="Proteomes" id="UP000628442"/>
    </source>
</evidence>
<dbReference type="PROSITE" id="PS51819">
    <property type="entry name" value="VOC"/>
    <property type="match status" value="1"/>
</dbReference>
<sequence>MLANTEVMATIAVRDLAAARAFYGDVLGLQENPVGDAADGEVLSYLSGSSRLMVYRSEFAGTNQATAATWTVGDEIEEIVAALKAKGVAFVHYEMPGLRLEGDIHVGEQMKVAWLKDPDGNILSIAGT</sequence>
<organism evidence="2 5">
    <name type="scientific">Pseudoduganella albidiflava</name>
    <dbReference type="NCBI Taxonomy" id="321983"/>
    <lineage>
        <taxon>Bacteria</taxon>
        <taxon>Pseudomonadati</taxon>
        <taxon>Pseudomonadota</taxon>
        <taxon>Betaproteobacteria</taxon>
        <taxon>Burkholderiales</taxon>
        <taxon>Oxalobacteraceae</taxon>
        <taxon>Telluria group</taxon>
        <taxon>Pseudoduganella</taxon>
    </lineage>
</organism>
<feature type="domain" description="VOC" evidence="1">
    <location>
        <begin position="5"/>
        <end position="128"/>
    </location>
</feature>
<dbReference type="SUPFAM" id="SSF54593">
    <property type="entry name" value="Glyoxalase/Bleomycin resistance protein/Dihydroxybiphenyl dioxygenase"/>
    <property type="match status" value="1"/>
</dbReference>
<evidence type="ECO:0000313" key="4">
    <source>
        <dbReference type="Proteomes" id="UP000292307"/>
    </source>
</evidence>
<dbReference type="Gene3D" id="3.10.180.10">
    <property type="entry name" value="2,3-Dihydroxybiphenyl 1,2-Dioxygenase, domain 1"/>
    <property type="match status" value="1"/>
</dbReference>
<accession>A0A411WZG9</accession>
<dbReference type="EMBL" id="BMWV01000019">
    <property type="protein sequence ID" value="GGY65623.1"/>
    <property type="molecule type" value="Genomic_DNA"/>
</dbReference>
<dbReference type="InterPro" id="IPR029068">
    <property type="entry name" value="Glyas_Bleomycin-R_OHBP_Dase"/>
</dbReference>
<dbReference type="OrthoDB" id="9804907at2"/>
<dbReference type="EMBL" id="CP036401">
    <property type="protein sequence ID" value="QBI02109.1"/>
    <property type="molecule type" value="Genomic_DNA"/>
</dbReference>
<proteinExistence type="predicted"/>
<dbReference type="Pfam" id="PF00903">
    <property type="entry name" value="Glyoxalase"/>
    <property type="match status" value="1"/>
</dbReference>
<dbReference type="RefSeq" id="WP_131146225.1">
    <property type="nucleotide sequence ID" value="NZ_BMWV01000019.1"/>
</dbReference>
<evidence type="ECO:0000313" key="3">
    <source>
        <dbReference type="EMBL" id="QBI02109.1"/>
    </source>
</evidence>
<reference evidence="2" key="3">
    <citation type="submission" date="2022-12" db="EMBL/GenBank/DDBJ databases">
        <authorList>
            <person name="Sun Q."/>
            <person name="Kim S."/>
        </authorList>
    </citation>
    <scope>NUCLEOTIDE SEQUENCE</scope>
    <source>
        <strain evidence="2">KCTC 12343</strain>
    </source>
</reference>
<dbReference type="AlphaFoldDB" id="A0A411WZG9"/>
<dbReference type="Proteomes" id="UP000292307">
    <property type="component" value="Chromosome"/>
</dbReference>
<gene>
    <name evidence="3" type="ORF">EYF70_15525</name>
    <name evidence="2" type="ORF">GCM10007387_54960</name>
</gene>
<name>A0A411WZG9_9BURK</name>